<comment type="catalytic activity">
    <reaction evidence="7">
        <text>L-tyrosyl-[protein] + ATP = O-(5'-adenylyl)-L-tyrosyl-[protein] + diphosphate</text>
        <dbReference type="Rhea" id="RHEA:54288"/>
        <dbReference type="Rhea" id="RHEA-COMP:10136"/>
        <dbReference type="Rhea" id="RHEA-COMP:13846"/>
        <dbReference type="ChEBI" id="CHEBI:30616"/>
        <dbReference type="ChEBI" id="CHEBI:33019"/>
        <dbReference type="ChEBI" id="CHEBI:46858"/>
        <dbReference type="ChEBI" id="CHEBI:83624"/>
        <dbReference type="EC" id="2.7.7.108"/>
    </reaction>
</comment>
<feature type="domain" description="Fido" evidence="9">
    <location>
        <begin position="96"/>
        <end position="241"/>
    </location>
</feature>
<dbReference type="OrthoDB" id="9813719at2"/>
<evidence type="ECO:0000256" key="1">
    <source>
        <dbReference type="ARBA" id="ARBA00022679"/>
    </source>
</evidence>
<feature type="compositionally biased region" description="Basic and acidic residues" evidence="8">
    <location>
        <begin position="16"/>
        <end position="36"/>
    </location>
</feature>
<dbReference type="InterPro" id="IPR003812">
    <property type="entry name" value="Fido"/>
</dbReference>
<dbReference type="AlphaFoldDB" id="A0A4U3LNQ0"/>
<dbReference type="PANTHER" id="PTHR39560">
    <property type="entry name" value="PROTEIN ADENYLYLTRANSFERASE FIC-RELATED"/>
    <property type="match status" value="1"/>
</dbReference>
<keyword evidence="3" id="KW-0547">Nucleotide-binding</keyword>
<evidence type="ECO:0000256" key="4">
    <source>
        <dbReference type="ARBA" id="ARBA00022840"/>
    </source>
</evidence>
<dbReference type="InterPro" id="IPR036597">
    <property type="entry name" value="Fido-like_dom_sf"/>
</dbReference>
<dbReference type="EMBL" id="SZPZ01000003">
    <property type="protein sequence ID" value="TKK77405.1"/>
    <property type="molecule type" value="Genomic_DNA"/>
</dbReference>
<evidence type="ECO:0000256" key="5">
    <source>
        <dbReference type="ARBA" id="ARBA00034531"/>
    </source>
</evidence>
<proteinExistence type="predicted"/>
<dbReference type="GO" id="GO:0005524">
    <property type="term" value="F:ATP binding"/>
    <property type="evidence" value="ECO:0007669"/>
    <property type="project" value="UniProtKB-KW"/>
</dbReference>
<accession>A0A4U3LNQ0</accession>
<dbReference type="PROSITE" id="PS51459">
    <property type="entry name" value="FIDO"/>
    <property type="match status" value="1"/>
</dbReference>
<dbReference type="EC" id="2.7.7.108" evidence="5"/>
<keyword evidence="1" id="KW-0808">Transferase</keyword>
<feature type="region of interest" description="Disordered" evidence="8">
    <location>
        <begin position="1"/>
        <end position="41"/>
    </location>
</feature>
<name>A0A4U3LNQ0_9ACTN</name>
<sequence>MGAATRRRCRPGRPRGGPDRHRGVHPSHDVEGDRRRPGVTSPETARWEAYLWEPGGCLRNKLGIKNPIELHFAEYRLRSVRQGEIDRGEVDIPRTYVKAHVQAIHKHLLQDVYDWAGEFRNVGITKQGRMFVPVELLDKWTDKVSARITDKDWSTMSRDEFVQSIAEVYSYQNLTHPFREGNGAAGKVFMNHVAEMSPYRLDFDRVERDEWNAASSAAYPEDLEKSSDPNPSKMYAVFDKITVERGSVLRADPELAMALQLQTSTYAGVDADAPDANTGMGERPEAYAATPETDQDTERDD</sequence>
<keyword evidence="4" id="KW-0067">ATP-binding</keyword>
<comment type="catalytic activity">
    <reaction evidence="6">
        <text>L-threonyl-[protein] + ATP = 3-O-(5'-adenylyl)-L-threonyl-[protein] + diphosphate</text>
        <dbReference type="Rhea" id="RHEA:54292"/>
        <dbReference type="Rhea" id="RHEA-COMP:11060"/>
        <dbReference type="Rhea" id="RHEA-COMP:13847"/>
        <dbReference type="ChEBI" id="CHEBI:30013"/>
        <dbReference type="ChEBI" id="CHEBI:30616"/>
        <dbReference type="ChEBI" id="CHEBI:33019"/>
        <dbReference type="ChEBI" id="CHEBI:138113"/>
        <dbReference type="EC" id="2.7.7.108"/>
    </reaction>
</comment>
<evidence type="ECO:0000256" key="8">
    <source>
        <dbReference type="SAM" id="MobiDB-lite"/>
    </source>
</evidence>
<evidence type="ECO:0000259" key="9">
    <source>
        <dbReference type="PROSITE" id="PS51459"/>
    </source>
</evidence>
<keyword evidence="2" id="KW-0548">Nucleotidyltransferase</keyword>
<evidence type="ECO:0000313" key="11">
    <source>
        <dbReference type="Proteomes" id="UP000305836"/>
    </source>
</evidence>
<evidence type="ECO:0000256" key="3">
    <source>
        <dbReference type="ARBA" id="ARBA00022741"/>
    </source>
</evidence>
<dbReference type="PANTHER" id="PTHR39560:SF1">
    <property type="entry name" value="PROTEIN ADENYLYLTRANSFERASE FIC-RELATED"/>
    <property type="match status" value="1"/>
</dbReference>
<protein>
    <recommendedName>
        <fullName evidence="5">protein adenylyltransferase</fullName>
        <ecNumber evidence="5">2.7.7.108</ecNumber>
    </recommendedName>
</protein>
<dbReference type="Pfam" id="PF02661">
    <property type="entry name" value="Fic"/>
    <property type="match status" value="1"/>
</dbReference>
<evidence type="ECO:0000313" key="10">
    <source>
        <dbReference type="EMBL" id="TKK77405.1"/>
    </source>
</evidence>
<evidence type="ECO:0000256" key="2">
    <source>
        <dbReference type="ARBA" id="ARBA00022695"/>
    </source>
</evidence>
<evidence type="ECO:0000256" key="7">
    <source>
        <dbReference type="ARBA" id="ARBA00048696"/>
    </source>
</evidence>
<dbReference type="GO" id="GO:0051302">
    <property type="term" value="P:regulation of cell division"/>
    <property type="evidence" value="ECO:0007669"/>
    <property type="project" value="TreeGrafter"/>
</dbReference>
<dbReference type="GO" id="GO:0070733">
    <property type="term" value="F:AMPylase activity"/>
    <property type="evidence" value="ECO:0007669"/>
    <property type="project" value="UniProtKB-EC"/>
</dbReference>
<dbReference type="Gene3D" id="1.10.3290.10">
    <property type="entry name" value="Fido-like domain"/>
    <property type="match status" value="1"/>
</dbReference>
<comment type="caution">
    <text evidence="10">The sequence shown here is derived from an EMBL/GenBank/DDBJ whole genome shotgun (WGS) entry which is preliminary data.</text>
</comment>
<dbReference type="Proteomes" id="UP000305836">
    <property type="component" value="Unassembled WGS sequence"/>
</dbReference>
<reference evidence="10 11" key="1">
    <citation type="submission" date="2019-04" db="EMBL/GenBank/DDBJ databases">
        <title>Kribbella sp. NEAU-THZ 27 nov., a novel actinomycete isolated from soil.</title>
        <authorList>
            <person name="Duan L."/>
        </authorList>
    </citation>
    <scope>NUCLEOTIDE SEQUENCE [LARGE SCALE GENOMIC DNA]</scope>
    <source>
        <strain evidence="11">NEAU-THZ27</strain>
    </source>
</reference>
<dbReference type="SUPFAM" id="SSF140931">
    <property type="entry name" value="Fic-like"/>
    <property type="match status" value="1"/>
</dbReference>
<feature type="compositionally biased region" description="Basic residues" evidence="8">
    <location>
        <begin position="1"/>
        <end position="13"/>
    </location>
</feature>
<keyword evidence="11" id="KW-1185">Reference proteome</keyword>
<evidence type="ECO:0000256" key="6">
    <source>
        <dbReference type="ARBA" id="ARBA00047939"/>
    </source>
</evidence>
<organism evidence="10 11">
    <name type="scientific">Kribbella jiaozuonensis</name>
    <dbReference type="NCBI Taxonomy" id="2575441"/>
    <lineage>
        <taxon>Bacteria</taxon>
        <taxon>Bacillati</taxon>
        <taxon>Actinomycetota</taxon>
        <taxon>Actinomycetes</taxon>
        <taxon>Propionibacteriales</taxon>
        <taxon>Kribbellaceae</taxon>
        <taxon>Kribbella</taxon>
    </lineage>
</organism>
<feature type="region of interest" description="Disordered" evidence="8">
    <location>
        <begin position="267"/>
        <end position="301"/>
    </location>
</feature>
<gene>
    <name evidence="10" type="ORF">FDA38_19745</name>
</gene>